<name>A0ABQ0ADB1_9GAMM</name>
<dbReference type="EMBL" id="BAABWN010000013">
    <property type="protein sequence ID" value="GAA6169621.1"/>
    <property type="molecule type" value="Genomic_DNA"/>
</dbReference>
<comment type="caution">
    <text evidence="2">The sequence shown here is derived from an EMBL/GenBank/DDBJ whole genome shotgun (WGS) entry which is preliminary data.</text>
</comment>
<sequence length="145" mass="16343">MTDVDHYIRAATRDNTRLSYRAAIEHFESQWGGFLPATADSVARYLVDYANILSVNTLRQRLAGLAAWHLDQGFPDPTKAPHVKKVLKGIAELHPVVQKQAKPIQLDQLTLLVNSFDRFIENGSPKEALQSIRDKALLLMCKCFL</sequence>
<gene>
    <name evidence="2" type="ORF">NBRC116591_34320</name>
</gene>
<evidence type="ECO:0000313" key="3">
    <source>
        <dbReference type="Proteomes" id="UP001465153"/>
    </source>
</evidence>
<dbReference type="InterPro" id="IPR010998">
    <property type="entry name" value="Integrase_recombinase_N"/>
</dbReference>
<evidence type="ECO:0008006" key="4">
    <source>
        <dbReference type="Google" id="ProtNLM"/>
    </source>
</evidence>
<keyword evidence="1" id="KW-0238">DNA-binding</keyword>
<dbReference type="Gene3D" id="1.10.150.130">
    <property type="match status" value="1"/>
</dbReference>
<organism evidence="2 3">
    <name type="scientific">Sessilibacter corallicola</name>
    <dbReference type="NCBI Taxonomy" id="2904075"/>
    <lineage>
        <taxon>Bacteria</taxon>
        <taxon>Pseudomonadati</taxon>
        <taxon>Pseudomonadota</taxon>
        <taxon>Gammaproteobacteria</taxon>
        <taxon>Cellvibrionales</taxon>
        <taxon>Cellvibrionaceae</taxon>
        <taxon>Sessilibacter</taxon>
    </lineage>
</organism>
<dbReference type="RefSeq" id="WP_353304103.1">
    <property type="nucleotide sequence ID" value="NZ_BAABWN010000013.1"/>
</dbReference>
<proteinExistence type="predicted"/>
<evidence type="ECO:0000256" key="1">
    <source>
        <dbReference type="ARBA" id="ARBA00023125"/>
    </source>
</evidence>
<evidence type="ECO:0000313" key="2">
    <source>
        <dbReference type="EMBL" id="GAA6169621.1"/>
    </source>
</evidence>
<dbReference type="SUPFAM" id="SSF47823">
    <property type="entry name" value="lambda integrase-like, N-terminal domain"/>
    <property type="match status" value="1"/>
</dbReference>
<reference evidence="2 3" key="1">
    <citation type="submission" date="2024-04" db="EMBL/GenBank/DDBJ databases">
        <title>Draft genome sequence of Sessilibacter corallicola NBRC 116591.</title>
        <authorList>
            <person name="Miyakawa T."/>
            <person name="Kusuya Y."/>
            <person name="Miura T."/>
        </authorList>
    </citation>
    <scope>NUCLEOTIDE SEQUENCE [LARGE SCALE GENOMIC DNA]</scope>
    <source>
        <strain evidence="2 3">KU-00831-HH</strain>
    </source>
</reference>
<accession>A0ABQ0ADB1</accession>
<dbReference type="Proteomes" id="UP001465153">
    <property type="component" value="Unassembled WGS sequence"/>
</dbReference>
<keyword evidence="3" id="KW-1185">Reference proteome</keyword>
<protein>
    <recommendedName>
        <fullName evidence="4">Core-binding (CB) domain-containing protein</fullName>
    </recommendedName>
</protein>